<feature type="chain" id="PRO_5038386726" evidence="2">
    <location>
        <begin position="25"/>
        <end position="53"/>
    </location>
</feature>
<dbReference type="EMBL" id="DVOR01000081">
    <property type="protein sequence ID" value="HIV08979.1"/>
    <property type="molecule type" value="Genomic_DNA"/>
</dbReference>
<reference evidence="3" key="2">
    <citation type="journal article" date="2021" name="PeerJ">
        <title>Extensive microbial diversity within the chicken gut microbiome revealed by metagenomics and culture.</title>
        <authorList>
            <person name="Gilroy R."/>
            <person name="Ravi A."/>
            <person name="Getino M."/>
            <person name="Pursley I."/>
            <person name="Horton D.L."/>
            <person name="Alikhan N.F."/>
            <person name="Baker D."/>
            <person name="Gharbi K."/>
            <person name="Hall N."/>
            <person name="Watson M."/>
            <person name="Adriaenssens E.M."/>
            <person name="Foster-Nyarko E."/>
            <person name="Jarju S."/>
            <person name="Secka A."/>
            <person name="Antonio M."/>
            <person name="Oren A."/>
            <person name="Chaudhuri R.R."/>
            <person name="La Ragione R."/>
            <person name="Hildebrand F."/>
            <person name="Pallen M.J."/>
        </authorList>
    </citation>
    <scope>NUCLEOTIDE SEQUENCE</scope>
    <source>
        <strain evidence="3">35461</strain>
    </source>
</reference>
<evidence type="ECO:0000256" key="2">
    <source>
        <dbReference type="SAM" id="SignalP"/>
    </source>
</evidence>
<comment type="caution">
    <text evidence="3">The sequence shown here is derived from an EMBL/GenBank/DDBJ whole genome shotgun (WGS) entry which is preliminary data.</text>
</comment>
<gene>
    <name evidence="3" type="ORF">IAC79_02550</name>
</gene>
<proteinExistence type="predicted"/>
<dbReference type="PROSITE" id="PS51257">
    <property type="entry name" value="PROKAR_LIPOPROTEIN"/>
    <property type="match status" value="1"/>
</dbReference>
<keyword evidence="2" id="KW-0732">Signal</keyword>
<organism evidence="3 4">
    <name type="scientific">Candidatus Spyradenecus faecavium</name>
    <dbReference type="NCBI Taxonomy" id="2840947"/>
    <lineage>
        <taxon>Bacteria</taxon>
        <taxon>Pseudomonadati</taxon>
        <taxon>Lentisphaerota</taxon>
        <taxon>Lentisphaeria</taxon>
        <taxon>Lentisphaerales</taxon>
        <taxon>Lentisphaeraceae</taxon>
        <taxon>Lentisphaeraceae incertae sedis</taxon>
        <taxon>Candidatus Spyradenecus</taxon>
    </lineage>
</organism>
<protein>
    <submittedName>
        <fullName evidence="3">Uncharacterized protein</fullName>
    </submittedName>
</protein>
<reference evidence="3" key="1">
    <citation type="submission" date="2020-10" db="EMBL/GenBank/DDBJ databases">
        <authorList>
            <person name="Gilroy R."/>
        </authorList>
    </citation>
    <scope>NUCLEOTIDE SEQUENCE</scope>
    <source>
        <strain evidence="3">35461</strain>
    </source>
</reference>
<sequence length="53" mass="5585">MKATLLLLGLAALAVCGCVNQDIAARRSDIPWNQPSRAEATGALPSSLVDQYD</sequence>
<evidence type="ECO:0000313" key="4">
    <source>
        <dbReference type="Proteomes" id="UP000886845"/>
    </source>
</evidence>
<feature type="signal peptide" evidence="2">
    <location>
        <begin position="1"/>
        <end position="24"/>
    </location>
</feature>
<evidence type="ECO:0000256" key="1">
    <source>
        <dbReference type="SAM" id="MobiDB-lite"/>
    </source>
</evidence>
<evidence type="ECO:0000313" key="3">
    <source>
        <dbReference type="EMBL" id="HIV08979.1"/>
    </source>
</evidence>
<feature type="region of interest" description="Disordered" evidence="1">
    <location>
        <begin position="33"/>
        <end position="53"/>
    </location>
</feature>
<name>A0A9D1NMZ3_9BACT</name>
<dbReference type="AlphaFoldDB" id="A0A9D1NMZ3"/>
<accession>A0A9D1NMZ3</accession>
<dbReference type="Proteomes" id="UP000886845">
    <property type="component" value="Unassembled WGS sequence"/>
</dbReference>